<dbReference type="SUPFAM" id="SSF52151">
    <property type="entry name" value="FabD/lysophospholipase-like"/>
    <property type="match status" value="1"/>
</dbReference>
<dbReference type="EMBL" id="FWXF01000007">
    <property type="protein sequence ID" value="SMC22966.1"/>
    <property type="molecule type" value="Genomic_DNA"/>
</dbReference>
<dbReference type="InterPro" id="IPR002641">
    <property type="entry name" value="PNPLA_dom"/>
</dbReference>
<feature type="active site" description="Proton acceptor" evidence="4">
    <location>
        <position position="170"/>
    </location>
</feature>
<feature type="active site" description="Nucleophile" evidence="4">
    <location>
        <position position="47"/>
    </location>
</feature>
<dbReference type="Proteomes" id="UP000192783">
    <property type="component" value="Unassembled WGS sequence"/>
</dbReference>
<reference evidence="6 7" key="1">
    <citation type="submission" date="2017-04" db="EMBL/GenBank/DDBJ databases">
        <authorList>
            <person name="Afonso C.L."/>
            <person name="Miller P.J."/>
            <person name="Scott M.A."/>
            <person name="Spackman E."/>
            <person name="Goraichik I."/>
            <person name="Dimitrov K.M."/>
            <person name="Suarez D.L."/>
            <person name="Swayne D.E."/>
        </authorList>
    </citation>
    <scope>NUCLEOTIDE SEQUENCE [LARGE SCALE GENOMIC DNA]</scope>
    <source>
        <strain evidence="6 7">DSM 13146</strain>
    </source>
</reference>
<dbReference type="PANTHER" id="PTHR14226:SF57">
    <property type="entry name" value="BLR7027 PROTEIN"/>
    <property type="match status" value="1"/>
</dbReference>
<feature type="short sequence motif" description="GXSXG" evidence="4">
    <location>
        <begin position="45"/>
        <end position="49"/>
    </location>
</feature>
<sequence length="232" mass="24731">MSRQLHGLPKPVAFVFSGGVSLGAAQVGMLRAVLEAGIRPDLLVGSSAGALNAAFVAKDISLARVEELARIWQNLKKEDVFGRPTLRRAFHLLFRRISPVSCEAMEQLIAAHAPASYERLQAALVVVATNYFTGQTELFTSGDLRRHLLASTAIPVVFPPVSIGSALYVDGSVSAHVPLLPAPCPQQVPAYDFSHRQELVRMGFDAAAGFLAQTRLSGPGVYGAPHSHGEAP</sequence>
<keyword evidence="7" id="KW-1185">Reference proteome</keyword>
<dbReference type="STRING" id="1121390.SAMN02746041_01606"/>
<evidence type="ECO:0000313" key="6">
    <source>
        <dbReference type="EMBL" id="SMC22966.1"/>
    </source>
</evidence>
<dbReference type="GO" id="GO:0016042">
    <property type="term" value="P:lipid catabolic process"/>
    <property type="evidence" value="ECO:0007669"/>
    <property type="project" value="UniProtKB-UniRule"/>
</dbReference>
<organism evidence="6 7">
    <name type="scientific">Desulfacinum hydrothermale DSM 13146</name>
    <dbReference type="NCBI Taxonomy" id="1121390"/>
    <lineage>
        <taxon>Bacteria</taxon>
        <taxon>Pseudomonadati</taxon>
        <taxon>Thermodesulfobacteriota</taxon>
        <taxon>Syntrophobacteria</taxon>
        <taxon>Syntrophobacterales</taxon>
        <taxon>Syntrophobacteraceae</taxon>
        <taxon>Desulfacinum</taxon>
    </lineage>
</organism>
<dbReference type="InterPro" id="IPR050301">
    <property type="entry name" value="NTE"/>
</dbReference>
<evidence type="ECO:0000256" key="2">
    <source>
        <dbReference type="ARBA" id="ARBA00022963"/>
    </source>
</evidence>
<evidence type="ECO:0000256" key="4">
    <source>
        <dbReference type="PROSITE-ProRule" id="PRU01161"/>
    </source>
</evidence>
<name>A0A1W1XG44_9BACT</name>
<dbReference type="RefSeq" id="WP_084057363.1">
    <property type="nucleotide sequence ID" value="NZ_FWXF01000007.1"/>
</dbReference>
<dbReference type="GO" id="GO:0016787">
    <property type="term" value="F:hydrolase activity"/>
    <property type="evidence" value="ECO:0007669"/>
    <property type="project" value="UniProtKB-UniRule"/>
</dbReference>
<dbReference type="InterPro" id="IPR016035">
    <property type="entry name" value="Acyl_Trfase/lysoPLipase"/>
</dbReference>
<accession>A0A1W1XG44</accession>
<evidence type="ECO:0000259" key="5">
    <source>
        <dbReference type="PROSITE" id="PS51635"/>
    </source>
</evidence>
<evidence type="ECO:0000256" key="1">
    <source>
        <dbReference type="ARBA" id="ARBA00022801"/>
    </source>
</evidence>
<dbReference type="Pfam" id="PF01734">
    <property type="entry name" value="Patatin"/>
    <property type="match status" value="1"/>
</dbReference>
<comment type="caution">
    <text evidence="4">Lacks conserved residue(s) required for the propagation of feature annotation.</text>
</comment>
<keyword evidence="2 4" id="KW-0442">Lipid degradation</keyword>
<protein>
    <submittedName>
        <fullName evidence="6">NTE family protein</fullName>
    </submittedName>
</protein>
<dbReference type="OrthoDB" id="5290098at2"/>
<dbReference type="PANTHER" id="PTHR14226">
    <property type="entry name" value="NEUROPATHY TARGET ESTERASE/SWISS CHEESE D.MELANOGASTER"/>
    <property type="match status" value="1"/>
</dbReference>
<evidence type="ECO:0000313" key="7">
    <source>
        <dbReference type="Proteomes" id="UP000192783"/>
    </source>
</evidence>
<gene>
    <name evidence="6" type="ORF">SAMN02746041_01606</name>
</gene>
<proteinExistence type="predicted"/>
<feature type="domain" description="PNPLA" evidence="5">
    <location>
        <begin position="14"/>
        <end position="183"/>
    </location>
</feature>
<keyword evidence="3 4" id="KW-0443">Lipid metabolism</keyword>
<dbReference type="AlphaFoldDB" id="A0A1W1XG44"/>
<dbReference type="Gene3D" id="3.40.1090.10">
    <property type="entry name" value="Cytosolic phospholipase A2 catalytic domain"/>
    <property type="match status" value="2"/>
</dbReference>
<evidence type="ECO:0000256" key="3">
    <source>
        <dbReference type="ARBA" id="ARBA00023098"/>
    </source>
</evidence>
<keyword evidence="1 4" id="KW-0378">Hydrolase</keyword>
<dbReference type="PROSITE" id="PS51635">
    <property type="entry name" value="PNPLA"/>
    <property type="match status" value="1"/>
</dbReference>